<keyword evidence="1" id="KW-0175">Coiled coil</keyword>
<sequence length="663" mass="75974">MAELLLQTDPLEFQNSRQSTKIIFLQQELHQAQDYARDLEQIVKINKEVLRIATSSKPTTKLTGLAAAEPNTLGSQSDQETIQNLQMLVDQLQEENVKLLEIVEKAKKERNIAQSKALISEQICEEAQRHESEAVHELEEKITDLRKLLQDKEYAIQELEKMKAIPEQDGVVIKYREVLNPTEQNMKFHNEIDALNGMLSKVCKELNKAQTEKQEIMTINFSLSNELAKIRATLTGPLNGFSKTGALGRATSYGEGNNSMGQGAFFFAAPMEFLDDNSPLPSPLPSDNQITEHYHPSKAPVPKLDLSKAKHIQEQYAKKLSQPPQQQGYTYNVEAMDKLKQLQDELELTRKRLSHEMINNRLISEELARLQKHTRQLITTNEVLIKSNNRYEEKWQKIFYTLEFYKDFYHKYIDLITRGASGGHAKSVSLTTPKFETFQKFRGRMFMDVEADPTKLIKEYKRASEENGLQVNVSILEANDAETDRTPLNKEKKGKGGDFNKEQCKVYLLNLAKDLYVNSNIQKSSVTKGMLQKLKFSPNEPNIRPIYKLKRSLSNPLEYLSERKEYIYEAHLKRTQNGGNGKKQRKDLSAKDVLLENLDHSEIVESANKLETDGANQEINKMKPDGDNEMISFSVDPEEFNKQKMVEVSFISNNDILDHLKNN</sequence>
<dbReference type="EMBL" id="AK361974">
    <property type="protein sequence ID" value="BAJ93178.1"/>
    <property type="molecule type" value="mRNA"/>
</dbReference>
<evidence type="ECO:0000256" key="1">
    <source>
        <dbReference type="SAM" id="Coils"/>
    </source>
</evidence>
<dbReference type="AlphaFoldDB" id="F2DDK7"/>
<organism evidence="2">
    <name type="scientific">Hordeum vulgare subsp. vulgare</name>
    <name type="common">Domesticated barley</name>
    <dbReference type="NCBI Taxonomy" id="112509"/>
    <lineage>
        <taxon>Eukaryota</taxon>
        <taxon>Viridiplantae</taxon>
        <taxon>Streptophyta</taxon>
        <taxon>Embryophyta</taxon>
        <taxon>Tracheophyta</taxon>
        <taxon>Spermatophyta</taxon>
        <taxon>Magnoliopsida</taxon>
        <taxon>Liliopsida</taxon>
        <taxon>Poales</taxon>
        <taxon>Poaceae</taxon>
        <taxon>BOP clade</taxon>
        <taxon>Pooideae</taxon>
        <taxon>Triticodae</taxon>
        <taxon>Triticeae</taxon>
        <taxon>Hordeinae</taxon>
        <taxon>Hordeum</taxon>
    </lineage>
</organism>
<reference evidence="2" key="1">
    <citation type="journal article" date="2011" name="Plant Physiol.">
        <title>Comprehensive sequence analysis of 24,783 barley full-length cDNAs derived from 12 clone libraries.</title>
        <authorList>
            <person name="Matsumoto T."/>
            <person name="Tanaka T."/>
            <person name="Sakai H."/>
            <person name="Amano N."/>
            <person name="Kanamori H."/>
            <person name="Kurita K."/>
            <person name="Kikuta A."/>
            <person name="Kamiya K."/>
            <person name="Yamamoto M."/>
            <person name="Ikawa H."/>
            <person name="Fujii N."/>
            <person name="Hori K."/>
            <person name="Itoh T."/>
            <person name="Sato K."/>
        </authorList>
    </citation>
    <scope>NUCLEOTIDE SEQUENCE</scope>
    <source>
        <tissue evidence="2">Shoot and root</tissue>
    </source>
</reference>
<accession>F2DDK7</accession>
<protein>
    <submittedName>
        <fullName evidence="2">Predicted protein</fullName>
    </submittedName>
</protein>
<evidence type="ECO:0000313" key="2">
    <source>
        <dbReference type="EMBL" id="BAJ93178.1"/>
    </source>
</evidence>
<feature type="coiled-coil region" evidence="1">
    <location>
        <begin position="332"/>
        <end position="359"/>
    </location>
</feature>
<feature type="coiled-coil region" evidence="1">
    <location>
        <begin position="75"/>
        <end position="109"/>
    </location>
</feature>
<proteinExistence type="evidence at transcript level"/>
<feature type="coiled-coil region" evidence="1">
    <location>
        <begin position="135"/>
        <end position="162"/>
    </location>
</feature>
<name>F2DDK7_HORVV</name>